<protein>
    <recommendedName>
        <fullName evidence="3">Rho termination factor N-terminal domain-containing protein</fullName>
    </recommendedName>
</protein>
<accession>A0A4V2NXY4</accession>
<evidence type="ECO:0000313" key="2">
    <source>
        <dbReference type="Proteomes" id="UP000295453"/>
    </source>
</evidence>
<name>A0A4V2NXY4_9ACTN</name>
<dbReference type="EMBL" id="SJZJ01000019">
    <property type="protein sequence ID" value="TCJ23022.1"/>
    <property type="molecule type" value="Genomic_DNA"/>
</dbReference>
<organism evidence="1 2">
    <name type="scientific">Nocardioides jejuensis</name>
    <dbReference type="NCBI Taxonomy" id="2502782"/>
    <lineage>
        <taxon>Bacteria</taxon>
        <taxon>Bacillati</taxon>
        <taxon>Actinomycetota</taxon>
        <taxon>Actinomycetes</taxon>
        <taxon>Propionibacteriales</taxon>
        <taxon>Nocardioidaceae</taxon>
        <taxon>Nocardioides</taxon>
    </lineage>
</organism>
<evidence type="ECO:0008006" key="3">
    <source>
        <dbReference type="Google" id="ProtNLM"/>
    </source>
</evidence>
<proteinExistence type="predicted"/>
<keyword evidence="2" id="KW-1185">Reference proteome</keyword>
<dbReference type="Proteomes" id="UP000295453">
    <property type="component" value="Unassembled WGS sequence"/>
</dbReference>
<dbReference type="RefSeq" id="WP_131584335.1">
    <property type="nucleotide sequence ID" value="NZ_SJZJ01000019.1"/>
</dbReference>
<sequence>MASVQLRNINPIGHVDVPILRRQGPVSDACLADPDGICRCEHGVGCLAPGEVFDCPEEIAGRVPSETDPGEGLLAQVGNYELVDPDNLSALTVAELRDLATERGIDLGDATKKADIVAAIEKGN</sequence>
<comment type="caution">
    <text evidence="1">The sequence shown here is derived from an EMBL/GenBank/DDBJ whole genome shotgun (WGS) entry which is preliminary data.</text>
</comment>
<gene>
    <name evidence="1" type="ORF">EPD65_11715</name>
</gene>
<reference evidence="1 2" key="1">
    <citation type="submission" date="2019-03" db="EMBL/GenBank/DDBJ databases">
        <authorList>
            <person name="Kim M.K.M."/>
        </authorList>
    </citation>
    <scope>NUCLEOTIDE SEQUENCE [LARGE SCALE GENOMIC DNA]</scope>
    <source>
        <strain evidence="1 2">18JY15-6</strain>
    </source>
</reference>
<evidence type="ECO:0000313" key="1">
    <source>
        <dbReference type="EMBL" id="TCJ23022.1"/>
    </source>
</evidence>
<dbReference type="AlphaFoldDB" id="A0A4V2NXY4"/>
<dbReference type="OrthoDB" id="7605636at2"/>